<dbReference type="GO" id="GO:0003676">
    <property type="term" value="F:nucleic acid binding"/>
    <property type="evidence" value="ECO:0007669"/>
    <property type="project" value="InterPro"/>
</dbReference>
<dbReference type="GO" id="GO:0016787">
    <property type="term" value="F:hydrolase activity"/>
    <property type="evidence" value="ECO:0007669"/>
    <property type="project" value="InterPro"/>
</dbReference>
<dbReference type="AlphaFoldDB" id="E4YC91"/>
<reference evidence="2" key="1">
    <citation type="journal article" date="2010" name="Science">
        <title>Plasticity of animal genome architecture unmasked by rapid evolution of a pelagic tunicate.</title>
        <authorList>
            <person name="Denoeud F."/>
            <person name="Henriet S."/>
            <person name="Mungpakdee S."/>
            <person name="Aury J.M."/>
            <person name="Da Silva C."/>
            <person name="Brinkmann H."/>
            <person name="Mikhaleva J."/>
            <person name="Olsen L.C."/>
            <person name="Jubin C."/>
            <person name="Canestro C."/>
            <person name="Bouquet J.M."/>
            <person name="Danks G."/>
            <person name="Poulain J."/>
            <person name="Campsteijn C."/>
            <person name="Adamski M."/>
            <person name="Cross I."/>
            <person name="Yadetie F."/>
            <person name="Muffato M."/>
            <person name="Louis A."/>
            <person name="Butcher S."/>
            <person name="Tsagkogeorga G."/>
            <person name="Konrad A."/>
            <person name="Singh S."/>
            <person name="Jensen M.F."/>
            <person name="Cong E.H."/>
            <person name="Eikeseth-Otteraa H."/>
            <person name="Noel B."/>
            <person name="Anthouard V."/>
            <person name="Porcel B.M."/>
            <person name="Kachouri-Lafond R."/>
            <person name="Nishino A."/>
            <person name="Ugolini M."/>
            <person name="Chourrout P."/>
            <person name="Nishida H."/>
            <person name="Aasland R."/>
            <person name="Huzurbazar S."/>
            <person name="Westhof E."/>
            <person name="Delsuc F."/>
            <person name="Lehrach H."/>
            <person name="Reinhardt R."/>
            <person name="Weissenbach J."/>
            <person name="Roy S.W."/>
            <person name="Artiguenave F."/>
            <person name="Postlethwait J.H."/>
            <person name="Manak J.R."/>
            <person name="Thompson E.M."/>
            <person name="Jaillon O."/>
            <person name="Du Pasquier L."/>
            <person name="Boudinot P."/>
            <person name="Liberles D.A."/>
            <person name="Volff J.N."/>
            <person name="Philippe H."/>
            <person name="Lenhard B."/>
            <person name="Roest Crollius H."/>
            <person name="Wincker P."/>
            <person name="Chourrout D."/>
        </authorList>
    </citation>
    <scope>NUCLEOTIDE SEQUENCE [LARGE SCALE GENOMIC DNA]</scope>
</reference>
<dbReference type="InterPro" id="IPR044925">
    <property type="entry name" value="His-Me_finger_sf"/>
</dbReference>
<feature type="domain" description="DNA/RNA non-specific endonuclease/pyrophosphatase/phosphodiesterase" evidence="1">
    <location>
        <begin position="140"/>
        <end position="231"/>
    </location>
</feature>
<dbReference type="Proteomes" id="UP000011014">
    <property type="component" value="Unassembled WGS sequence"/>
</dbReference>
<dbReference type="GO" id="GO:0046872">
    <property type="term" value="F:metal ion binding"/>
    <property type="evidence" value="ECO:0007669"/>
    <property type="project" value="InterPro"/>
</dbReference>
<dbReference type="InterPro" id="IPR044929">
    <property type="entry name" value="DNA/RNA_non-sp_Endonuclease_sf"/>
</dbReference>
<dbReference type="Pfam" id="PF01223">
    <property type="entry name" value="Endonuclease_NS"/>
    <property type="match status" value="1"/>
</dbReference>
<dbReference type="PANTHER" id="PTHR21472">
    <property type="entry name" value="ENDONUCLEASE DOMAIN-CONTAINING 1 PROTEIN ENDOD1"/>
    <property type="match status" value="1"/>
</dbReference>
<accession>E4YC91</accession>
<evidence type="ECO:0000259" key="1">
    <source>
        <dbReference type="Pfam" id="PF01223"/>
    </source>
</evidence>
<evidence type="ECO:0000313" key="2">
    <source>
        <dbReference type="EMBL" id="CBY33158.1"/>
    </source>
</evidence>
<dbReference type="SUPFAM" id="SSF54060">
    <property type="entry name" value="His-Me finger endonucleases"/>
    <property type="match status" value="1"/>
</dbReference>
<dbReference type="Gene3D" id="3.40.570.10">
    <property type="entry name" value="Extracellular Endonuclease, subunit A"/>
    <property type="match status" value="1"/>
</dbReference>
<dbReference type="EMBL" id="FN654400">
    <property type="protein sequence ID" value="CBY33158.1"/>
    <property type="molecule type" value="Genomic_DNA"/>
</dbReference>
<gene>
    <name evidence="2" type="ORF">GSOID_T00021057001</name>
</gene>
<organism evidence="2">
    <name type="scientific">Oikopleura dioica</name>
    <name type="common">Tunicate</name>
    <dbReference type="NCBI Taxonomy" id="34765"/>
    <lineage>
        <taxon>Eukaryota</taxon>
        <taxon>Metazoa</taxon>
        <taxon>Chordata</taxon>
        <taxon>Tunicata</taxon>
        <taxon>Appendicularia</taxon>
        <taxon>Copelata</taxon>
        <taxon>Oikopleuridae</taxon>
        <taxon>Oikopleura</taxon>
    </lineage>
</organism>
<proteinExistence type="predicted"/>
<dbReference type="InterPro" id="IPR039015">
    <property type="entry name" value="ENDOD1"/>
</dbReference>
<dbReference type="InterPro" id="IPR001604">
    <property type="entry name" value="Endo_G_ENPP1-like_dom"/>
</dbReference>
<sequence>IVTRRDCNSSGFVTRKAHPINCSAEPMRFARFPRLTDTAAMKLLAGFIAVITGFTTQETLEGKDYGLVEDSCEEYFHNAKSWPLTDKYPGAIRLCQNIAGKPHKFATLYDIPTGIPVYSAYIGNRSPDKTHHDRPDSRKRWPRLAKSLCFDGDFDSEKSYASRIDHVYHSDWAFCGKHQTVNDDYLGEHDLIHIDRGHVDPNEINNEDPDAQDTTFTLTNVAPQASIFNGTVLNLFNNYFM</sequence>
<feature type="non-terminal residue" evidence="2">
    <location>
        <position position="1"/>
    </location>
</feature>
<dbReference type="PANTHER" id="PTHR21472:SF7">
    <property type="entry name" value="ENDONUCLEASE G, MITOCHONDRIAL-LIKE ISOFORM X2"/>
    <property type="match status" value="1"/>
</dbReference>
<protein>
    <recommendedName>
        <fullName evidence="1">DNA/RNA non-specific endonuclease/pyrophosphatase/phosphodiesterase domain-containing protein</fullName>
    </recommendedName>
</protein>
<name>E4YC91_OIKDI</name>